<keyword evidence="3" id="KW-1185">Reference proteome</keyword>
<sequence length="153" mass="15218">MPWTLVSRSRTTCPPTETCIRWRSVVSVKPWAGGPAWGTATAVAHVPTHGPRARDDAGSDLDADADRGAGADGDEPAGTCAAAAAGAGAGTPPARGAPTATTAACAPPADAVRASSANPTAPTARTVLAARPATTLRRSRGRCAVPREVMGGL</sequence>
<accession>A0ABP6GU87</accession>
<proteinExistence type="predicted"/>
<evidence type="ECO:0000313" key="3">
    <source>
        <dbReference type="Proteomes" id="UP001501326"/>
    </source>
</evidence>
<feature type="compositionally biased region" description="Low complexity" evidence="1">
    <location>
        <begin position="76"/>
        <end position="102"/>
    </location>
</feature>
<gene>
    <name evidence="2" type="ORF">GCM10009867_02400</name>
</gene>
<evidence type="ECO:0000256" key="1">
    <source>
        <dbReference type="SAM" id="MobiDB-lite"/>
    </source>
</evidence>
<comment type="caution">
    <text evidence="2">The sequence shown here is derived from an EMBL/GenBank/DDBJ whole genome shotgun (WGS) entry which is preliminary data.</text>
</comment>
<dbReference type="EMBL" id="BAAARN010000001">
    <property type="protein sequence ID" value="GAA2730600.1"/>
    <property type="molecule type" value="Genomic_DNA"/>
</dbReference>
<feature type="region of interest" description="Disordered" evidence="1">
    <location>
        <begin position="47"/>
        <end position="102"/>
    </location>
</feature>
<organism evidence="2 3">
    <name type="scientific">Pedococcus aerophilus</name>
    <dbReference type="NCBI Taxonomy" id="436356"/>
    <lineage>
        <taxon>Bacteria</taxon>
        <taxon>Bacillati</taxon>
        <taxon>Actinomycetota</taxon>
        <taxon>Actinomycetes</taxon>
        <taxon>Micrococcales</taxon>
        <taxon>Intrasporangiaceae</taxon>
        <taxon>Pedococcus</taxon>
    </lineage>
</organism>
<reference evidence="3" key="1">
    <citation type="journal article" date="2019" name="Int. J. Syst. Evol. Microbiol.">
        <title>The Global Catalogue of Microorganisms (GCM) 10K type strain sequencing project: providing services to taxonomists for standard genome sequencing and annotation.</title>
        <authorList>
            <consortium name="The Broad Institute Genomics Platform"/>
            <consortium name="The Broad Institute Genome Sequencing Center for Infectious Disease"/>
            <person name="Wu L."/>
            <person name="Ma J."/>
        </authorList>
    </citation>
    <scope>NUCLEOTIDE SEQUENCE [LARGE SCALE GENOMIC DNA]</scope>
    <source>
        <strain evidence="3">JCM 16378</strain>
    </source>
</reference>
<protein>
    <submittedName>
        <fullName evidence="2">Uncharacterized protein</fullName>
    </submittedName>
</protein>
<evidence type="ECO:0000313" key="2">
    <source>
        <dbReference type="EMBL" id="GAA2730600.1"/>
    </source>
</evidence>
<name>A0ABP6GU87_9MICO</name>
<dbReference type="Proteomes" id="UP001501326">
    <property type="component" value="Unassembled WGS sequence"/>
</dbReference>